<feature type="region of interest" description="Disordered" evidence="6">
    <location>
        <begin position="1"/>
        <end position="22"/>
    </location>
</feature>
<sequence length="216" mass="24146">MSTFASDLGPMVNETAPRQESLVSTRDPRRYIGICSQTVGIGETASVPMLARISLIDYRGQTVYDVFVQPTHSVTDYHHETTGLDANHLASGIPFQLVQETVAQIIRGKILVGYRIWLDLSVLGLQHPAVDTRDTALFLPLRRSIGSINEIPSLANLVGRFLRRRLGFGYQHPLEDARAAVDLFRSCEEQWETYIEAGQWPCALPPYNLTGLHNRS</sequence>
<dbReference type="GO" id="GO:0003676">
    <property type="term" value="F:nucleic acid binding"/>
    <property type="evidence" value="ECO:0007669"/>
    <property type="project" value="InterPro"/>
</dbReference>
<evidence type="ECO:0000313" key="9">
    <source>
        <dbReference type="Proteomes" id="UP000076722"/>
    </source>
</evidence>
<name>A0A164UAS1_9AGAM</name>
<keyword evidence="2" id="KW-0540">Nuclease</keyword>
<dbReference type="GO" id="GO:0004527">
    <property type="term" value="F:exonuclease activity"/>
    <property type="evidence" value="ECO:0007669"/>
    <property type="project" value="UniProtKB-KW"/>
</dbReference>
<dbReference type="AlphaFoldDB" id="A0A164UAS1"/>
<keyword evidence="3" id="KW-0378">Hydrolase</keyword>
<accession>A0A164UAS1</accession>
<protein>
    <recommendedName>
        <fullName evidence="7">Exonuclease domain-containing protein</fullName>
    </recommendedName>
</protein>
<dbReference type="STRING" id="1314777.A0A164UAS1"/>
<dbReference type="InterPro" id="IPR036397">
    <property type="entry name" value="RNaseH_sf"/>
</dbReference>
<dbReference type="InterPro" id="IPR013520">
    <property type="entry name" value="Ribonucl_H"/>
</dbReference>
<organism evidence="8 9">
    <name type="scientific">Sistotremastrum niveocremeum HHB9708</name>
    <dbReference type="NCBI Taxonomy" id="1314777"/>
    <lineage>
        <taxon>Eukaryota</taxon>
        <taxon>Fungi</taxon>
        <taxon>Dikarya</taxon>
        <taxon>Basidiomycota</taxon>
        <taxon>Agaricomycotina</taxon>
        <taxon>Agaricomycetes</taxon>
        <taxon>Sistotremastrales</taxon>
        <taxon>Sistotremastraceae</taxon>
        <taxon>Sertulicium</taxon>
        <taxon>Sertulicium niveocremeum</taxon>
    </lineage>
</organism>
<evidence type="ECO:0000256" key="1">
    <source>
        <dbReference type="ARBA" id="ARBA00022552"/>
    </source>
</evidence>
<dbReference type="GO" id="GO:0006364">
    <property type="term" value="P:rRNA processing"/>
    <property type="evidence" value="ECO:0007669"/>
    <property type="project" value="UniProtKB-KW"/>
</dbReference>
<evidence type="ECO:0000256" key="6">
    <source>
        <dbReference type="SAM" id="MobiDB-lite"/>
    </source>
</evidence>
<dbReference type="OrthoDB" id="8191639at2759"/>
<evidence type="ECO:0000256" key="4">
    <source>
        <dbReference type="ARBA" id="ARBA00022839"/>
    </source>
</evidence>
<evidence type="ECO:0000256" key="3">
    <source>
        <dbReference type="ARBA" id="ARBA00022801"/>
    </source>
</evidence>
<evidence type="ECO:0000313" key="8">
    <source>
        <dbReference type="EMBL" id="KZS93064.1"/>
    </source>
</evidence>
<keyword evidence="4" id="KW-0269">Exonuclease</keyword>
<dbReference type="Gene3D" id="3.30.420.10">
    <property type="entry name" value="Ribonuclease H-like superfamily/Ribonuclease H"/>
    <property type="match status" value="1"/>
</dbReference>
<evidence type="ECO:0000259" key="7">
    <source>
        <dbReference type="SMART" id="SM00479"/>
    </source>
</evidence>
<feature type="domain" description="Exonuclease" evidence="7">
    <location>
        <begin position="30"/>
        <end position="193"/>
    </location>
</feature>
<reference evidence="8 9" key="1">
    <citation type="journal article" date="2016" name="Mol. Biol. Evol.">
        <title>Comparative Genomics of Early-Diverging Mushroom-Forming Fungi Provides Insights into the Origins of Lignocellulose Decay Capabilities.</title>
        <authorList>
            <person name="Nagy L.G."/>
            <person name="Riley R."/>
            <person name="Tritt A."/>
            <person name="Adam C."/>
            <person name="Daum C."/>
            <person name="Floudas D."/>
            <person name="Sun H."/>
            <person name="Yadav J.S."/>
            <person name="Pangilinan J."/>
            <person name="Larsson K.H."/>
            <person name="Matsuura K."/>
            <person name="Barry K."/>
            <person name="Labutti K."/>
            <person name="Kuo R."/>
            <person name="Ohm R.A."/>
            <person name="Bhattacharya S.S."/>
            <person name="Shirouzu T."/>
            <person name="Yoshinaga Y."/>
            <person name="Martin F.M."/>
            <person name="Grigoriev I.V."/>
            <person name="Hibbett D.S."/>
        </authorList>
    </citation>
    <scope>NUCLEOTIDE SEQUENCE [LARGE SCALE GENOMIC DNA]</scope>
    <source>
        <strain evidence="8 9">HHB9708</strain>
    </source>
</reference>
<dbReference type="EMBL" id="KV419408">
    <property type="protein sequence ID" value="KZS93064.1"/>
    <property type="molecule type" value="Genomic_DNA"/>
</dbReference>
<evidence type="ECO:0000256" key="2">
    <source>
        <dbReference type="ARBA" id="ARBA00022722"/>
    </source>
</evidence>
<keyword evidence="1" id="KW-0698">rRNA processing</keyword>
<evidence type="ECO:0000256" key="5">
    <source>
        <dbReference type="ARBA" id="ARBA00025599"/>
    </source>
</evidence>
<gene>
    <name evidence="8" type="ORF">SISNIDRAFT_550075</name>
</gene>
<dbReference type="InterPro" id="IPR012337">
    <property type="entry name" value="RNaseH-like_sf"/>
</dbReference>
<dbReference type="GO" id="GO:0005634">
    <property type="term" value="C:nucleus"/>
    <property type="evidence" value="ECO:0007669"/>
    <property type="project" value="TreeGrafter"/>
</dbReference>
<dbReference type="Proteomes" id="UP000076722">
    <property type="component" value="Unassembled WGS sequence"/>
</dbReference>
<keyword evidence="9" id="KW-1185">Reference proteome</keyword>
<dbReference type="SUPFAM" id="SSF53098">
    <property type="entry name" value="Ribonuclease H-like"/>
    <property type="match status" value="1"/>
</dbReference>
<dbReference type="PANTHER" id="PTHR12801">
    <property type="entry name" value="RNA EXONUCLEASE REXO1 / RECO3 FAMILY MEMBER-RELATED"/>
    <property type="match status" value="1"/>
</dbReference>
<comment type="function">
    <text evidence="5">Exoribonuclease involved in ribosome biosynthesis. Involved in the processing of ITS1, the internal transcribed spacer localized between the 18S and 5.8S rRNAs.</text>
</comment>
<proteinExistence type="predicted"/>
<dbReference type="PANTHER" id="PTHR12801:SF45">
    <property type="entry name" value="RNA EXONUCLEASE 4"/>
    <property type="match status" value="1"/>
</dbReference>
<dbReference type="SMART" id="SM00479">
    <property type="entry name" value="EXOIII"/>
    <property type="match status" value="1"/>
</dbReference>
<dbReference type="InterPro" id="IPR047021">
    <property type="entry name" value="REXO1/3/4-like"/>
</dbReference>